<keyword evidence="2" id="KW-0808">Transferase</keyword>
<dbReference type="CDD" id="cd04186">
    <property type="entry name" value="GT_2_like_c"/>
    <property type="match status" value="1"/>
</dbReference>
<dbReference type="PANTHER" id="PTHR43179">
    <property type="entry name" value="RHAMNOSYLTRANSFERASE WBBL"/>
    <property type="match status" value="1"/>
</dbReference>
<comment type="caution">
    <text evidence="2">The sequence shown here is derived from an EMBL/GenBank/DDBJ whole genome shotgun (WGS) entry which is preliminary data.</text>
</comment>
<organism evidence="2 3">
    <name type="scientific">Bacteroides eggerthii</name>
    <dbReference type="NCBI Taxonomy" id="28111"/>
    <lineage>
        <taxon>Bacteria</taxon>
        <taxon>Pseudomonadati</taxon>
        <taxon>Bacteroidota</taxon>
        <taxon>Bacteroidia</taxon>
        <taxon>Bacteroidales</taxon>
        <taxon>Bacteroidaceae</taxon>
        <taxon>Bacteroides</taxon>
    </lineage>
</organism>
<dbReference type="Proteomes" id="UP001228403">
    <property type="component" value="Unassembled WGS sequence"/>
</dbReference>
<proteinExistence type="predicted"/>
<dbReference type="Pfam" id="PF00535">
    <property type="entry name" value="Glycos_transf_2"/>
    <property type="match status" value="1"/>
</dbReference>
<keyword evidence="2" id="KW-0328">Glycosyltransferase</keyword>
<sequence length="397" mass="45989">MKLSVVIVNYNVKYYLEQTLSSVFRAARNVDLDVWVVDNASTDGSQEYIRNRFPAVHYLYNEENVGFSRANNQAIRLSTGEYVLLLNPDTIVGEDVLETGVRFLDEHPQAGALGVAMLKDDGGFAWESRRGVPTPFTSFCKMSGLCTLFPKSRTFGRYYMRYLDESQINEIEIISGAFNMIRRSVLDRVGLLDETFFMYGEDIDLSYRILLGGYKNYYLPCPILHYKGESTQKSSYRYVHTFYNAMLIFFNKHFRKNHLILSSLIHLAVVFRGALDLLKNKMQHQKNKFEEENLVGKKILCLGSKEALKELRFILEGHGIDAVWVEATETTMPEGHLTSGLEYVAYDWVVYDIDSYSYQRILQLLKKGYAHKPLYLGTYSRQWKHMVTHKKIWHGKD</sequence>
<dbReference type="SUPFAM" id="SSF53448">
    <property type="entry name" value="Nucleotide-diphospho-sugar transferases"/>
    <property type="match status" value="1"/>
</dbReference>
<dbReference type="InterPro" id="IPR029044">
    <property type="entry name" value="Nucleotide-diphossugar_trans"/>
</dbReference>
<gene>
    <name evidence="2" type="ORF">QUW02_01225</name>
</gene>
<dbReference type="EC" id="2.4.-.-" evidence="2"/>
<dbReference type="EMBL" id="JAUDCF010000001">
    <property type="protein sequence ID" value="MDM8144564.1"/>
    <property type="molecule type" value="Genomic_DNA"/>
</dbReference>
<evidence type="ECO:0000313" key="3">
    <source>
        <dbReference type="Proteomes" id="UP001228403"/>
    </source>
</evidence>
<dbReference type="Gene3D" id="3.90.550.10">
    <property type="entry name" value="Spore Coat Polysaccharide Biosynthesis Protein SpsA, Chain A"/>
    <property type="match status" value="1"/>
</dbReference>
<dbReference type="PANTHER" id="PTHR43179:SF7">
    <property type="entry name" value="RHAMNOSYLTRANSFERASE WBBL"/>
    <property type="match status" value="1"/>
</dbReference>
<reference evidence="3" key="1">
    <citation type="submission" date="2023-07" db="EMBL/GenBank/DDBJ databases">
        <title>Identification and characterization of horizontal gene transfer across gut microbiota members of farm animals based on homology search.</title>
        <authorList>
            <person name="Schwarzerova J."/>
            <person name="Nykrynova M."/>
            <person name="Jureckova K."/>
            <person name="Cejkova D."/>
            <person name="Rychlik I."/>
        </authorList>
    </citation>
    <scope>NUCLEOTIDE SEQUENCE [LARGE SCALE GENOMIC DNA]</scope>
    <source>
        <strain evidence="3">ET4</strain>
    </source>
</reference>
<evidence type="ECO:0000259" key="1">
    <source>
        <dbReference type="Pfam" id="PF00535"/>
    </source>
</evidence>
<name>A0ABT7U220_9BACE</name>
<dbReference type="GO" id="GO:0016757">
    <property type="term" value="F:glycosyltransferase activity"/>
    <property type="evidence" value="ECO:0007669"/>
    <property type="project" value="UniProtKB-KW"/>
</dbReference>
<evidence type="ECO:0000313" key="2">
    <source>
        <dbReference type="EMBL" id="MDM8144564.1"/>
    </source>
</evidence>
<keyword evidence="3" id="KW-1185">Reference proteome</keyword>
<protein>
    <submittedName>
        <fullName evidence="2">Glycosyltransferase family 2 protein</fullName>
        <ecNumber evidence="2">2.4.-.-</ecNumber>
    </submittedName>
</protein>
<accession>A0ABT7U220</accession>
<dbReference type="InterPro" id="IPR001173">
    <property type="entry name" value="Glyco_trans_2-like"/>
</dbReference>
<feature type="domain" description="Glycosyltransferase 2-like" evidence="1">
    <location>
        <begin position="4"/>
        <end position="189"/>
    </location>
</feature>